<proteinExistence type="predicted"/>
<evidence type="ECO:0000259" key="1">
    <source>
        <dbReference type="Pfam" id="PF07561"/>
    </source>
</evidence>
<dbReference type="Pfam" id="PF07561">
    <property type="entry name" value="DUF1540"/>
    <property type="match status" value="1"/>
</dbReference>
<dbReference type="InterPro" id="IPR011437">
    <property type="entry name" value="DUF1540"/>
</dbReference>
<name>A0A9D2DV97_9FIRM</name>
<protein>
    <submittedName>
        <fullName evidence="2">DUF1540 domain-containing protein</fullName>
    </submittedName>
</protein>
<accession>A0A9D2DV97</accession>
<evidence type="ECO:0000313" key="2">
    <source>
        <dbReference type="EMBL" id="HIZ23892.1"/>
    </source>
</evidence>
<organism evidence="2 3">
    <name type="scientific">Candidatus Gallimonas intestinigallinarum</name>
    <dbReference type="NCBI Taxonomy" id="2838604"/>
    <lineage>
        <taxon>Bacteria</taxon>
        <taxon>Bacillati</taxon>
        <taxon>Bacillota</taxon>
        <taxon>Clostridia</taxon>
        <taxon>Candidatus Gallimonas</taxon>
    </lineage>
</organism>
<reference evidence="2" key="2">
    <citation type="submission" date="2021-04" db="EMBL/GenBank/DDBJ databases">
        <authorList>
            <person name="Gilroy R."/>
        </authorList>
    </citation>
    <scope>NUCLEOTIDE SEQUENCE</scope>
    <source>
        <strain evidence="2">CHK33-5263</strain>
    </source>
</reference>
<dbReference type="AlphaFoldDB" id="A0A9D2DV97"/>
<reference evidence="2" key="1">
    <citation type="journal article" date="2021" name="PeerJ">
        <title>Extensive microbial diversity within the chicken gut microbiome revealed by metagenomics and culture.</title>
        <authorList>
            <person name="Gilroy R."/>
            <person name="Ravi A."/>
            <person name="Getino M."/>
            <person name="Pursley I."/>
            <person name="Horton D.L."/>
            <person name="Alikhan N.F."/>
            <person name="Baker D."/>
            <person name="Gharbi K."/>
            <person name="Hall N."/>
            <person name="Watson M."/>
            <person name="Adriaenssens E.M."/>
            <person name="Foster-Nyarko E."/>
            <person name="Jarju S."/>
            <person name="Secka A."/>
            <person name="Antonio M."/>
            <person name="Oren A."/>
            <person name="Chaudhuri R.R."/>
            <person name="La Ragione R."/>
            <person name="Hildebrand F."/>
            <person name="Pallen M.J."/>
        </authorList>
    </citation>
    <scope>NUCLEOTIDE SEQUENCE</scope>
    <source>
        <strain evidence="2">CHK33-5263</strain>
    </source>
</reference>
<feature type="domain" description="DUF1540" evidence="1">
    <location>
        <begin position="8"/>
        <end position="46"/>
    </location>
</feature>
<dbReference type="EMBL" id="DXBS01000004">
    <property type="protein sequence ID" value="HIZ23892.1"/>
    <property type="molecule type" value="Genomic_DNA"/>
</dbReference>
<comment type="caution">
    <text evidence="2">The sequence shown here is derived from an EMBL/GenBank/DDBJ whole genome shotgun (WGS) entry which is preliminary data.</text>
</comment>
<sequence>MKDINSGVSCCVTDCRYNCDGMHCTLSTIRVGNTCDCEHCTCCDSFSKR</sequence>
<gene>
    <name evidence="2" type="ORF">H9812_00230</name>
</gene>
<dbReference type="Proteomes" id="UP000824044">
    <property type="component" value="Unassembled WGS sequence"/>
</dbReference>
<evidence type="ECO:0000313" key="3">
    <source>
        <dbReference type="Proteomes" id="UP000824044"/>
    </source>
</evidence>